<accession>A0A1L7N5V1</accession>
<proteinExistence type="predicted"/>
<dbReference type="InterPro" id="IPR009678">
    <property type="entry name" value="Phage_tail_completion_R"/>
</dbReference>
<protein>
    <submittedName>
        <fullName evidence="1">Tail fiber protein</fullName>
    </submittedName>
</protein>
<sequence length="177" mass="19415">MDKPDSLREHLLAAVPGLKNNPERLLMFIDAGKVRCTAAASLSFEYGYTLQIMLTDFAGDPDSVMLPILGWARVNQSELMTNLDKSAEGIKFEADILDGSKVDMSITLALTERVVVKRQDDGTFQVTHAPELPYEPFVEHGPVSLYAGGELVAEWQPPAPAETMALPAMHPRRPTHG</sequence>
<dbReference type="Proteomes" id="UP000218731">
    <property type="component" value="Chromosome 1"/>
</dbReference>
<dbReference type="EMBL" id="AP015029">
    <property type="protein sequence ID" value="BAW20857.1"/>
    <property type="molecule type" value="Genomic_DNA"/>
</dbReference>
<dbReference type="Pfam" id="PF06891">
    <property type="entry name" value="P2_Phage_GpR"/>
    <property type="match status" value="1"/>
</dbReference>
<organism evidence="1 2">
    <name type="scientific">Pseudomonas putida</name>
    <name type="common">Arthrobacter siderocapsulatus</name>
    <dbReference type="NCBI Taxonomy" id="303"/>
    <lineage>
        <taxon>Bacteria</taxon>
        <taxon>Pseudomonadati</taxon>
        <taxon>Pseudomonadota</taxon>
        <taxon>Gammaproteobacteria</taxon>
        <taxon>Pseudomonadales</taxon>
        <taxon>Pseudomonadaceae</taxon>
        <taxon>Pseudomonas</taxon>
    </lineage>
</organism>
<name>A0A1L7N5V1_PSEPU</name>
<gene>
    <name evidence="1" type="ORF">KF715C_ch2840</name>
</gene>
<evidence type="ECO:0000313" key="1">
    <source>
        <dbReference type="EMBL" id="BAW20857.1"/>
    </source>
</evidence>
<dbReference type="RefSeq" id="WP_029885310.1">
    <property type="nucleotide sequence ID" value="NZ_AP015029.1"/>
</dbReference>
<evidence type="ECO:0000313" key="2">
    <source>
        <dbReference type="Proteomes" id="UP000218731"/>
    </source>
</evidence>
<dbReference type="AlphaFoldDB" id="A0A1L7N5V1"/>
<reference evidence="1 2" key="1">
    <citation type="submission" date="2015-11" db="EMBL/GenBank/DDBJ databases">
        <title>Complete genome sequencing of a biphenyl-degrading bacterium, Pseudomonas putida KF715 (=NBRC110667).</title>
        <authorList>
            <person name="Suenaga H."/>
            <person name="Fujihara N."/>
            <person name="Watanabe T."/>
            <person name="Hirose J."/>
            <person name="Kimura N."/>
            <person name="Yamazoe A."/>
            <person name="Hosoyama A."/>
            <person name="Shimodaira J."/>
            <person name="Furukawa K."/>
        </authorList>
    </citation>
    <scope>NUCLEOTIDE SEQUENCE [LARGE SCALE GENOMIC DNA]</scope>
    <source>
        <strain evidence="1 2">KF715</strain>
    </source>
</reference>